<protein>
    <recommendedName>
        <fullName evidence="14">General secretion pathway protein GspL</fullName>
    </recommendedName>
</protein>
<keyword evidence="4" id="KW-1003">Cell membrane</keyword>
<dbReference type="InterPro" id="IPR025691">
    <property type="entry name" value="GspL_pp_dom"/>
</dbReference>
<keyword evidence="8" id="KW-1133">Transmembrane helix</keyword>
<dbReference type="InterPro" id="IPR024230">
    <property type="entry name" value="GspL_cyto_dom"/>
</dbReference>
<dbReference type="InterPro" id="IPR043129">
    <property type="entry name" value="ATPase_NBD"/>
</dbReference>
<feature type="domain" description="GspL periplasmic" evidence="11">
    <location>
        <begin position="213"/>
        <end position="323"/>
    </location>
</feature>
<dbReference type="Pfam" id="PF05134">
    <property type="entry name" value="T2SSL"/>
    <property type="match status" value="1"/>
</dbReference>
<evidence type="ECO:0000313" key="13">
    <source>
        <dbReference type="Proteomes" id="UP000604737"/>
    </source>
</evidence>
<dbReference type="NCBIfam" id="TIGR01709">
    <property type="entry name" value="typeII_sec_gspL"/>
    <property type="match status" value="1"/>
</dbReference>
<evidence type="ECO:0000259" key="11">
    <source>
        <dbReference type="Pfam" id="PF12693"/>
    </source>
</evidence>
<organism evidence="12 13">
    <name type="scientific">Jeongeupia chitinilytica</name>
    <dbReference type="NCBI Taxonomy" id="1041641"/>
    <lineage>
        <taxon>Bacteria</taxon>
        <taxon>Pseudomonadati</taxon>
        <taxon>Pseudomonadota</taxon>
        <taxon>Betaproteobacteria</taxon>
        <taxon>Neisseriales</taxon>
        <taxon>Chitinibacteraceae</taxon>
        <taxon>Jeongeupia</taxon>
    </lineage>
</organism>
<accession>A0ABQ3GYS3</accession>
<evidence type="ECO:0000313" key="12">
    <source>
        <dbReference type="EMBL" id="GHD57337.1"/>
    </source>
</evidence>
<evidence type="ECO:0000256" key="9">
    <source>
        <dbReference type="ARBA" id="ARBA00023136"/>
    </source>
</evidence>
<evidence type="ECO:0000259" key="10">
    <source>
        <dbReference type="Pfam" id="PF05134"/>
    </source>
</evidence>
<dbReference type="Pfam" id="PF12693">
    <property type="entry name" value="GspL_C"/>
    <property type="match status" value="1"/>
</dbReference>
<dbReference type="Gene3D" id="3.30.420.380">
    <property type="match status" value="1"/>
</dbReference>
<evidence type="ECO:0000256" key="4">
    <source>
        <dbReference type="ARBA" id="ARBA00022475"/>
    </source>
</evidence>
<comment type="subcellular location">
    <subcellularLocation>
        <location evidence="1">Cell inner membrane</location>
        <topology evidence="1">Single-pass membrane protein</topology>
    </subcellularLocation>
</comment>
<sequence>MHSDHRYPLVRVLIDGDPASPVPLRWWAGQTGAVAAQGESLPDALPAANRLEWLIPPALVGLHVPTLPRQSPARLRALLPHTLDDELLVPVESLHLAMQQQADGRVEVRSIDRTWLSAWLQRFATLHRSPAAAWALSDLLDPSQGAQQLPLAPGALLRDDAGDVVWLDDAELAGTLIADATVVDLDQLALRQCDGVNVLQGALAPRVTPRFDWRRWQRIGTLAAIALVLWLTSDIARWWQLRQSVESTRQALRQSYAAAFPGEPVVDPALQLASKLRQTGKQADTLTARLQRLDGAGIGASAISRISYQNGRLTLMLTPAAADTFAAQLAAAGETFTREPAGADQVRLQW</sequence>
<reference evidence="13" key="1">
    <citation type="journal article" date="2019" name="Int. J. Syst. Evol. Microbiol.">
        <title>The Global Catalogue of Microorganisms (GCM) 10K type strain sequencing project: providing services to taxonomists for standard genome sequencing and annotation.</title>
        <authorList>
            <consortium name="The Broad Institute Genomics Platform"/>
            <consortium name="The Broad Institute Genome Sequencing Center for Infectious Disease"/>
            <person name="Wu L."/>
            <person name="Ma J."/>
        </authorList>
    </citation>
    <scope>NUCLEOTIDE SEQUENCE [LARGE SCALE GENOMIC DNA]</scope>
    <source>
        <strain evidence="13">KCTC 23701</strain>
    </source>
</reference>
<dbReference type="InterPro" id="IPR007812">
    <property type="entry name" value="T2SS_protein-GspL"/>
</dbReference>
<dbReference type="Proteomes" id="UP000604737">
    <property type="component" value="Unassembled WGS sequence"/>
</dbReference>
<evidence type="ECO:0000256" key="1">
    <source>
        <dbReference type="ARBA" id="ARBA00004377"/>
    </source>
</evidence>
<feature type="domain" description="GspL cytoplasmic actin-ATPase-like" evidence="10">
    <location>
        <begin position="45"/>
        <end position="126"/>
    </location>
</feature>
<keyword evidence="6" id="KW-0812">Transmembrane</keyword>
<keyword evidence="9" id="KW-0472">Membrane</keyword>
<evidence type="ECO:0000256" key="8">
    <source>
        <dbReference type="ARBA" id="ARBA00022989"/>
    </source>
</evidence>
<keyword evidence="3" id="KW-0813">Transport</keyword>
<evidence type="ECO:0000256" key="3">
    <source>
        <dbReference type="ARBA" id="ARBA00022448"/>
    </source>
</evidence>
<keyword evidence="7" id="KW-0653">Protein transport</keyword>
<gene>
    <name evidence="12" type="ORF">GCM10007350_05870</name>
</gene>
<proteinExistence type="inferred from homology"/>
<keyword evidence="5" id="KW-0997">Cell inner membrane</keyword>
<evidence type="ECO:0000256" key="5">
    <source>
        <dbReference type="ARBA" id="ARBA00022519"/>
    </source>
</evidence>
<comment type="caution">
    <text evidence="12">The sequence shown here is derived from an EMBL/GenBank/DDBJ whole genome shotgun (WGS) entry which is preliminary data.</text>
</comment>
<evidence type="ECO:0000256" key="6">
    <source>
        <dbReference type="ARBA" id="ARBA00022692"/>
    </source>
</evidence>
<dbReference type="EMBL" id="BMYO01000001">
    <property type="protein sequence ID" value="GHD57337.1"/>
    <property type="molecule type" value="Genomic_DNA"/>
</dbReference>
<evidence type="ECO:0008006" key="14">
    <source>
        <dbReference type="Google" id="ProtNLM"/>
    </source>
</evidence>
<dbReference type="SUPFAM" id="SSF53067">
    <property type="entry name" value="Actin-like ATPase domain"/>
    <property type="match status" value="1"/>
</dbReference>
<evidence type="ECO:0000256" key="2">
    <source>
        <dbReference type="ARBA" id="ARBA00005318"/>
    </source>
</evidence>
<keyword evidence="13" id="KW-1185">Reference proteome</keyword>
<dbReference type="RefSeq" id="WP_189458633.1">
    <property type="nucleotide sequence ID" value="NZ_BMYO01000001.1"/>
</dbReference>
<name>A0ABQ3GYS3_9NEIS</name>
<comment type="similarity">
    <text evidence="2">Belongs to the GSP L family.</text>
</comment>
<evidence type="ECO:0000256" key="7">
    <source>
        <dbReference type="ARBA" id="ARBA00022927"/>
    </source>
</evidence>